<name>X1P7U2_9ZZZZ</name>
<dbReference type="EMBL" id="BARV01024909">
    <property type="protein sequence ID" value="GAI38506.1"/>
    <property type="molecule type" value="Genomic_DNA"/>
</dbReference>
<dbReference type="AlphaFoldDB" id="X1P7U2"/>
<proteinExistence type="predicted"/>
<evidence type="ECO:0008006" key="2">
    <source>
        <dbReference type="Google" id="ProtNLM"/>
    </source>
</evidence>
<sequence length="111" mass="12593">MPANLPRIYHKKESQLRFAQSPEEKISIVKEMLAVMPKHKGTDHLRAELNTKIAKLKKEIRKKPKIYRHDIYTVAKDGIGQVVLMGSPNSGKSTILFKLTNAKPIIALIHL</sequence>
<dbReference type="GO" id="GO:0003924">
    <property type="term" value="F:GTPase activity"/>
    <property type="evidence" value="ECO:0007669"/>
    <property type="project" value="InterPro"/>
</dbReference>
<dbReference type="GO" id="GO:0005525">
    <property type="term" value="F:GTP binding"/>
    <property type="evidence" value="ECO:0007669"/>
    <property type="project" value="InterPro"/>
</dbReference>
<dbReference type="PANTHER" id="PTHR43127">
    <property type="entry name" value="DEVELOPMENTALLY-REGULATED GTP-BINDING PROTEIN 2"/>
    <property type="match status" value="1"/>
</dbReference>
<protein>
    <recommendedName>
        <fullName evidence="2">G domain-containing protein</fullName>
    </recommendedName>
</protein>
<gene>
    <name evidence="1" type="ORF">S06H3_40564</name>
</gene>
<dbReference type="InterPro" id="IPR045001">
    <property type="entry name" value="DRG"/>
</dbReference>
<dbReference type="InterPro" id="IPR027417">
    <property type="entry name" value="P-loop_NTPase"/>
</dbReference>
<reference evidence="1" key="1">
    <citation type="journal article" date="2014" name="Front. Microbiol.">
        <title>High frequency of phylogenetically diverse reductive dehalogenase-homologous genes in deep subseafloor sedimentary metagenomes.</title>
        <authorList>
            <person name="Kawai M."/>
            <person name="Futagami T."/>
            <person name="Toyoda A."/>
            <person name="Takaki Y."/>
            <person name="Nishi S."/>
            <person name="Hori S."/>
            <person name="Arai W."/>
            <person name="Tsubouchi T."/>
            <person name="Morono Y."/>
            <person name="Uchiyama I."/>
            <person name="Ito T."/>
            <person name="Fujiyama A."/>
            <person name="Inagaki F."/>
            <person name="Takami H."/>
        </authorList>
    </citation>
    <scope>NUCLEOTIDE SEQUENCE</scope>
    <source>
        <strain evidence="1">Expedition CK06-06</strain>
    </source>
</reference>
<organism evidence="1">
    <name type="scientific">marine sediment metagenome</name>
    <dbReference type="NCBI Taxonomy" id="412755"/>
    <lineage>
        <taxon>unclassified sequences</taxon>
        <taxon>metagenomes</taxon>
        <taxon>ecological metagenomes</taxon>
    </lineage>
</organism>
<dbReference type="Gene3D" id="6.10.140.1070">
    <property type="match status" value="1"/>
</dbReference>
<dbReference type="SUPFAM" id="SSF52540">
    <property type="entry name" value="P-loop containing nucleoside triphosphate hydrolases"/>
    <property type="match status" value="1"/>
</dbReference>
<comment type="caution">
    <text evidence="1">The sequence shown here is derived from an EMBL/GenBank/DDBJ whole genome shotgun (WGS) entry which is preliminary data.</text>
</comment>
<accession>X1P7U2</accession>
<evidence type="ECO:0000313" key="1">
    <source>
        <dbReference type="EMBL" id="GAI38506.1"/>
    </source>
</evidence>